<feature type="compositionally biased region" description="Basic and acidic residues" evidence="1">
    <location>
        <begin position="839"/>
        <end position="861"/>
    </location>
</feature>
<sequence>MSRPWRPEASWMPRHVPGGFPVIVVGREGAANDWVAVLTARGVKCRKVATVDEATAGLFKGVQVLFGYGRRGFTYQPDYPYDTQVLDWHVTPWTSGTAHSDAYAKYVNMPLAATADVMGILGPYVWDDFDKLVSKAVPRGEVDSHTWELFWQFLDKGRASEAVRVGDLGTAYEPRAGSYNVHDRMRERFEDSTKGGNDPGIQPVRQKSKPLWKRDKFHKRRHYFDIATLLVLAIDKWTSEGHGPKFKDVAKQLLRACVAAEMSYERMYLTLFWLLTSPYWAELSNFVLDRHLLYLDDEDWRAAFKEVTAQVTRTWFFPGTNVQVISSAYFINAEDLVGHPDPNVLAGAVSLEILDFAVNNLDTTFINRKGRSFEAHLDLFSRAVELLLEPIYQQFANKAMTYDELLETRAVWGTTSAETALKNHKDGITRSAPPGKQNQLSEELHFMPLRNRSPEVGREIGECPRQAMKRYLNSIIGTEGLGSSQYDGVTLLCWDWRAWDHYVHCVERRLMLNAMERLTERYVCGPALPDILAELQQLKAGTDELICKSRWYAAEQYKKQVDEMISVSGGSASRLNNCTGRFAVSVKMPLDQQLDRRSLLSGTSNIDSSRLVIWDSWLIPGSADVRHRTSMFVCNRADDVAEILRSMNHAEAVISTALAQDHKTDSKEEVTQIRSMVYLRSPRPSGSIRAFPVRAMYAAATAHPDKIASIQASYAAKLRSLAKALDTWARCGGWIGMARVLYDDALKFFSKTRVWQYTAAGGRAPVDVRVPREIIEASPERGGLGISPPGVYRMDDPARHKSADHWHDVSKAWEERLERYVTKIRASQPGSTSRNLTVRPEDFLERETGEPSTRKTRRDLSDAFEADWRVRKR</sequence>
<protein>
    <submittedName>
        <fullName evidence="2">Uncharacterized protein</fullName>
    </submittedName>
</protein>
<dbReference type="RefSeq" id="XP_056791539.1">
    <property type="nucleotide sequence ID" value="XM_056933998.1"/>
</dbReference>
<gene>
    <name evidence="2" type="ORF">N7539_004396</name>
</gene>
<dbReference type="GeneID" id="81624247"/>
<feature type="region of interest" description="Disordered" evidence="1">
    <location>
        <begin position="826"/>
        <end position="861"/>
    </location>
</feature>
<evidence type="ECO:0000256" key="1">
    <source>
        <dbReference type="SAM" id="MobiDB-lite"/>
    </source>
</evidence>
<dbReference type="Proteomes" id="UP001148312">
    <property type="component" value="Unassembled WGS sequence"/>
</dbReference>
<comment type="caution">
    <text evidence="2">The sequence shown here is derived from an EMBL/GenBank/DDBJ whole genome shotgun (WGS) entry which is preliminary data.</text>
</comment>
<organism evidence="2 3">
    <name type="scientific">Penicillium diatomitis</name>
    <dbReference type="NCBI Taxonomy" id="2819901"/>
    <lineage>
        <taxon>Eukaryota</taxon>
        <taxon>Fungi</taxon>
        <taxon>Dikarya</taxon>
        <taxon>Ascomycota</taxon>
        <taxon>Pezizomycotina</taxon>
        <taxon>Eurotiomycetes</taxon>
        <taxon>Eurotiomycetidae</taxon>
        <taxon>Eurotiales</taxon>
        <taxon>Aspergillaceae</taxon>
        <taxon>Penicillium</taxon>
    </lineage>
</organism>
<accession>A0A9X0BY51</accession>
<evidence type="ECO:0000313" key="2">
    <source>
        <dbReference type="EMBL" id="KAJ5489506.1"/>
    </source>
</evidence>
<reference evidence="2" key="2">
    <citation type="journal article" date="2023" name="IMA Fungus">
        <title>Comparative genomic study of the Penicillium genus elucidates a diverse pangenome and 15 lateral gene transfer events.</title>
        <authorList>
            <person name="Petersen C."/>
            <person name="Sorensen T."/>
            <person name="Nielsen M.R."/>
            <person name="Sondergaard T.E."/>
            <person name="Sorensen J.L."/>
            <person name="Fitzpatrick D.A."/>
            <person name="Frisvad J.C."/>
            <person name="Nielsen K.L."/>
        </authorList>
    </citation>
    <scope>NUCLEOTIDE SEQUENCE</scope>
    <source>
        <strain evidence="2">IBT 30728</strain>
    </source>
</reference>
<reference evidence="2" key="1">
    <citation type="submission" date="2022-12" db="EMBL/GenBank/DDBJ databases">
        <authorList>
            <person name="Petersen C."/>
        </authorList>
    </citation>
    <scope>NUCLEOTIDE SEQUENCE</scope>
    <source>
        <strain evidence="2">IBT 30728</strain>
    </source>
</reference>
<dbReference type="EMBL" id="JAPWDQ010000004">
    <property type="protein sequence ID" value="KAJ5489506.1"/>
    <property type="molecule type" value="Genomic_DNA"/>
</dbReference>
<name>A0A9X0BY51_9EURO</name>
<dbReference type="AlphaFoldDB" id="A0A9X0BY51"/>
<keyword evidence="3" id="KW-1185">Reference proteome</keyword>
<proteinExistence type="predicted"/>
<evidence type="ECO:0000313" key="3">
    <source>
        <dbReference type="Proteomes" id="UP001148312"/>
    </source>
</evidence>